<dbReference type="Gene3D" id="3.80.10.10">
    <property type="entry name" value="Ribonuclease Inhibitor"/>
    <property type="match status" value="1"/>
</dbReference>
<dbReference type="InterPro" id="IPR032675">
    <property type="entry name" value="LRR_dom_sf"/>
</dbReference>
<evidence type="ECO:0008006" key="2">
    <source>
        <dbReference type="Google" id="ProtNLM"/>
    </source>
</evidence>
<reference evidence="1" key="1">
    <citation type="submission" date="2018-05" db="EMBL/GenBank/DDBJ databases">
        <authorList>
            <person name="Lanie J.A."/>
            <person name="Ng W.-L."/>
            <person name="Kazmierczak K.M."/>
            <person name="Andrzejewski T.M."/>
            <person name="Davidsen T.M."/>
            <person name="Wayne K.J."/>
            <person name="Tettelin H."/>
            <person name="Glass J.I."/>
            <person name="Rusch D."/>
            <person name="Podicherti R."/>
            <person name="Tsui H.-C.T."/>
            <person name="Winkler M.E."/>
        </authorList>
    </citation>
    <scope>NUCLEOTIDE SEQUENCE</scope>
</reference>
<evidence type="ECO:0000313" key="1">
    <source>
        <dbReference type="EMBL" id="SVC73414.1"/>
    </source>
</evidence>
<proteinExistence type="predicted"/>
<organism evidence="1">
    <name type="scientific">marine metagenome</name>
    <dbReference type="NCBI Taxonomy" id="408172"/>
    <lineage>
        <taxon>unclassified sequences</taxon>
        <taxon>metagenomes</taxon>
        <taxon>ecological metagenomes</taxon>
    </lineage>
</organism>
<gene>
    <name evidence="1" type="ORF">METZ01_LOCUS326268</name>
</gene>
<dbReference type="AlphaFoldDB" id="A0A382PJ49"/>
<accession>A0A382PJ49</accession>
<sequence length="193" mass="22781">MNYDNQIQNLNSYLREKFELGQGANFLPNDEWINIFSNLRFQSLYKDGKPLKEKEEGIFTQINEDMEGDLEAWAVESGLYKTRHDYVMSPNDPIDYYPFNFELLSKIVNLKKLYVGNAELGETIRINHIEPIRYLCNLEELCICNNTVTSLQPVWNHSNLTRIWIENTLIPLEERKLFREAHPNCELAEQVYL</sequence>
<dbReference type="EMBL" id="UINC01107783">
    <property type="protein sequence ID" value="SVC73414.1"/>
    <property type="molecule type" value="Genomic_DNA"/>
</dbReference>
<name>A0A382PJ49_9ZZZZ</name>
<protein>
    <recommendedName>
        <fullName evidence="2">Leucine-rich repeat domain-containing protein</fullName>
    </recommendedName>
</protein>
<dbReference type="SUPFAM" id="SSF52058">
    <property type="entry name" value="L domain-like"/>
    <property type="match status" value="1"/>
</dbReference>